<feature type="transmembrane region" description="Helical" evidence="6">
    <location>
        <begin position="107"/>
        <end position="124"/>
    </location>
</feature>
<dbReference type="RefSeq" id="WP_145348431.1">
    <property type="nucleotide sequence ID" value="NZ_CP036261.1"/>
</dbReference>
<organism evidence="9 10">
    <name type="scientific">Rosistilla ulvae</name>
    <dbReference type="NCBI Taxonomy" id="1930277"/>
    <lineage>
        <taxon>Bacteria</taxon>
        <taxon>Pseudomonadati</taxon>
        <taxon>Planctomycetota</taxon>
        <taxon>Planctomycetia</taxon>
        <taxon>Pirellulales</taxon>
        <taxon>Pirellulaceae</taxon>
        <taxon>Rosistilla</taxon>
    </lineage>
</organism>
<dbReference type="GO" id="GO:0006508">
    <property type="term" value="P:proteolysis"/>
    <property type="evidence" value="ECO:0007669"/>
    <property type="project" value="UniProtKB-KW"/>
</dbReference>
<accession>A0A517M6Z2</accession>
<evidence type="ECO:0000256" key="6">
    <source>
        <dbReference type="SAM" id="Phobius"/>
    </source>
</evidence>
<evidence type="ECO:0000256" key="2">
    <source>
        <dbReference type="ARBA" id="ARBA00022692"/>
    </source>
</evidence>
<feature type="transmembrane region" description="Helical" evidence="6">
    <location>
        <begin position="66"/>
        <end position="95"/>
    </location>
</feature>
<feature type="domain" description="Peptidase S54 rhomboid" evidence="7">
    <location>
        <begin position="66"/>
        <end position="207"/>
    </location>
</feature>
<proteinExistence type="predicted"/>
<keyword evidence="9" id="KW-0645">Protease</keyword>
<dbReference type="Gene3D" id="1.20.1540.10">
    <property type="entry name" value="Rhomboid-like"/>
    <property type="match status" value="1"/>
</dbReference>
<dbReference type="InterPro" id="IPR046483">
    <property type="entry name" value="DUF6576"/>
</dbReference>
<dbReference type="Pfam" id="PF01694">
    <property type="entry name" value="Rhomboid"/>
    <property type="match status" value="1"/>
</dbReference>
<evidence type="ECO:0000256" key="5">
    <source>
        <dbReference type="SAM" id="MobiDB-lite"/>
    </source>
</evidence>
<keyword evidence="4 6" id="KW-0472">Membrane</keyword>
<dbReference type="PANTHER" id="PTHR43066">
    <property type="entry name" value="RHOMBOID-RELATED PROTEIN"/>
    <property type="match status" value="1"/>
</dbReference>
<evidence type="ECO:0000313" key="10">
    <source>
        <dbReference type="Proteomes" id="UP000319557"/>
    </source>
</evidence>
<sequence>MGLYDRPYYQDEERSHLPPSLATQSFAIVLIVVNVAVFFADFIFGGEGFALRTAMEVTPQTIVKPWMWWQFVTYGFAHGNMNHILFNMIGLFFFGRIVEQRLGKFEFLRFYLVAIILGGIVWSLRANLTGSPVPGVIGASGGVIAVTMLFIFWYPQTEIYLMMVLPVKAWIVGVLMIAGNLFGMGSETTAFDVHLVGIAFASAYFYFHWNLGMLSPASLSKLTQRSTRLKLHDPDRKSRQEIRDADEAERILQKIHEHGEESLTNAERKVLERHSRHLRDRR</sequence>
<feature type="region of interest" description="Disordered" evidence="5">
    <location>
        <begin position="260"/>
        <end position="282"/>
    </location>
</feature>
<protein>
    <submittedName>
        <fullName evidence="9">Rhomboid protease GlpG</fullName>
        <ecNumber evidence="9">3.4.21.105</ecNumber>
    </submittedName>
</protein>
<keyword evidence="10" id="KW-1185">Reference proteome</keyword>
<evidence type="ECO:0000256" key="4">
    <source>
        <dbReference type="ARBA" id="ARBA00023136"/>
    </source>
</evidence>
<dbReference type="EC" id="3.4.21.105" evidence="9"/>
<dbReference type="InterPro" id="IPR035952">
    <property type="entry name" value="Rhomboid-like_sf"/>
</dbReference>
<feature type="domain" description="DUF6576" evidence="8">
    <location>
        <begin position="246"/>
        <end position="277"/>
    </location>
</feature>
<feature type="transmembrane region" description="Helical" evidence="6">
    <location>
        <begin position="21"/>
        <end position="46"/>
    </location>
</feature>
<name>A0A517M6Z2_9BACT</name>
<dbReference type="GO" id="GO:0016020">
    <property type="term" value="C:membrane"/>
    <property type="evidence" value="ECO:0007669"/>
    <property type="project" value="UniProtKB-SubCell"/>
</dbReference>
<evidence type="ECO:0000259" key="8">
    <source>
        <dbReference type="Pfam" id="PF20216"/>
    </source>
</evidence>
<dbReference type="OrthoDB" id="9813074at2"/>
<dbReference type="EMBL" id="CP036261">
    <property type="protein sequence ID" value="QDS90650.1"/>
    <property type="molecule type" value="Genomic_DNA"/>
</dbReference>
<comment type="subcellular location">
    <subcellularLocation>
        <location evidence="1">Membrane</location>
        <topology evidence="1">Multi-pass membrane protein</topology>
    </subcellularLocation>
</comment>
<dbReference type="SUPFAM" id="SSF144091">
    <property type="entry name" value="Rhomboid-like"/>
    <property type="match status" value="1"/>
</dbReference>
<keyword evidence="2 6" id="KW-0812">Transmembrane</keyword>
<evidence type="ECO:0000256" key="1">
    <source>
        <dbReference type="ARBA" id="ARBA00004141"/>
    </source>
</evidence>
<dbReference type="AlphaFoldDB" id="A0A517M6Z2"/>
<feature type="transmembrane region" description="Helical" evidence="6">
    <location>
        <begin position="136"/>
        <end position="154"/>
    </location>
</feature>
<dbReference type="KEGG" id="ruv:EC9_48640"/>
<evidence type="ECO:0000256" key="3">
    <source>
        <dbReference type="ARBA" id="ARBA00022989"/>
    </source>
</evidence>
<dbReference type="Proteomes" id="UP000319557">
    <property type="component" value="Chromosome"/>
</dbReference>
<dbReference type="InterPro" id="IPR022764">
    <property type="entry name" value="Peptidase_S54_rhomboid_dom"/>
</dbReference>
<reference evidence="9 10" key="1">
    <citation type="submission" date="2019-02" db="EMBL/GenBank/DDBJ databases">
        <title>Deep-cultivation of Planctomycetes and their phenomic and genomic characterization uncovers novel biology.</title>
        <authorList>
            <person name="Wiegand S."/>
            <person name="Jogler M."/>
            <person name="Boedeker C."/>
            <person name="Pinto D."/>
            <person name="Vollmers J."/>
            <person name="Rivas-Marin E."/>
            <person name="Kohn T."/>
            <person name="Peeters S.H."/>
            <person name="Heuer A."/>
            <person name="Rast P."/>
            <person name="Oberbeckmann S."/>
            <person name="Bunk B."/>
            <person name="Jeske O."/>
            <person name="Meyerdierks A."/>
            <person name="Storesund J.E."/>
            <person name="Kallscheuer N."/>
            <person name="Luecker S."/>
            <person name="Lage O.M."/>
            <person name="Pohl T."/>
            <person name="Merkel B.J."/>
            <person name="Hornburger P."/>
            <person name="Mueller R.-W."/>
            <person name="Bruemmer F."/>
            <person name="Labrenz M."/>
            <person name="Spormann A.M."/>
            <person name="Op den Camp H."/>
            <person name="Overmann J."/>
            <person name="Amann R."/>
            <person name="Jetten M.S.M."/>
            <person name="Mascher T."/>
            <person name="Medema M.H."/>
            <person name="Devos D.P."/>
            <person name="Kaster A.-K."/>
            <person name="Ovreas L."/>
            <person name="Rohde M."/>
            <person name="Galperin M.Y."/>
            <person name="Jogler C."/>
        </authorList>
    </citation>
    <scope>NUCLEOTIDE SEQUENCE [LARGE SCALE GENOMIC DNA]</scope>
    <source>
        <strain evidence="9 10">EC9</strain>
    </source>
</reference>
<dbReference type="PANTHER" id="PTHR43066:SF11">
    <property type="entry name" value="PEPTIDASE S54 RHOMBOID DOMAIN-CONTAINING PROTEIN"/>
    <property type="match status" value="1"/>
</dbReference>
<feature type="transmembrane region" description="Helical" evidence="6">
    <location>
        <begin position="161"/>
        <end position="183"/>
    </location>
</feature>
<feature type="compositionally biased region" description="Basic and acidic residues" evidence="5">
    <location>
        <begin position="260"/>
        <end position="273"/>
    </location>
</feature>
<dbReference type="Pfam" id="PF20216">
    <property type="entry name" value="DUF6576"/>
    <property type="match status" value="1"/>
</dbReference>
<evidence type="ECO:0000313" key="9">
    <source>
        <dbReference type="EMBL" id="QDS90650.1"/>
    </source>
</evidence>
<keyword evidence="3 6" id="KW-1133">Transmembrane helix</keyword>
<gene>
    <name evidence="9" type="primary">glpG_2</name>
    <name evidence="9" type="ORF">EC9_48640</name>
</gene>
<evidence type="ECO:0000259" key="7">
    <source>
        <dbReference type="Pfam" id="PF01694"/>
    </source>
</evidence>
<keyword evidence="9" id="KW-0378">Hydrolase</keyword>
<dbReference type="GO" id="GO:0004252">
    <property type="term" value="F:serine-type endopeptidase activity"/>
    <property type="evidence" value="ECO:0007669"/>
    <property type="project" value="InterPro"/>
</dbReference>